<dbReference type="Gene3D" id="3.30.2310.20">
    <property type="entry name" value="RelE-like"/>
    <property type="match status" value="1"/>
</dbReference>
<organism evidence="4 5">
    <name type="scientific">Gimesia fumaroli</name>
    <dbReference type="NCBI Taxonomy" id="2527976"/>
    <lineage>
        <taxon>Bacteria</taxon>
        <taxon>Pseudomonadati</taxon>
        <taxon>Planctomycetota</taxon>
        <taxon>Planctomycetia</taxon>
        <taxon>Planctomycetales</taxon>
        <taxon>Planctomycetaceae</taxon>
        <taxon>Gimesia</taxon>
    </lineage>
</organism>
<evidence type="ECO:0000256" key="1">
    <source>
        <dbReference type="ARBA" id="ARBA00006226"/>
    </source>
</evidence>
<protein>
    <recommendedName>
        <fullName evidence="3">Toxin</fullName>
    </recommendedName>
</protein>
<gene>
    <name evidence="4" type="primary">parE1</name>
    <name evidence="4" type="ORF">Enr17x_19020</name>
</gene>
<keyword evidence="2" id="KW-1277">Toxin-antitoxin system</keyword>
<name>A0A518I9U3_9PLAN</name>
<comment type="similarity">
    <text evidence="1 3">Belongs to the RelE toxin family.</text>
</comment>
<dbReference type="AlphaFoldDB" id="A0A518I9U3"/>
<dbReference type="EMBL" id="CP037452">
    <property type="protein sequence ID" value="QDV49881.1"/>
    <property type="molecule type" value="Genomic_DNA"/>
</dbReference>
<keyword evidence="5" id="KW-1185">Reference proteome</keyword>
<dbReference type="KEGG" id="gfm:Enr17x_19020"/>
<dbReference type="InterPro" id="IPR035093">
    <property type="entry name" value="RelE/ParE_toxin_dom_sf"/>
</dbReference>
<dbReference type="Pfam" id="PF05016">
    <property type="entry name" value="ParE_toxin"/>
    <property type="match status" value="1"/>
</dbReference>
<proteinExistence type="inferred from homology"/>
<dbReference type="InterPro" id="IPR051803">
    <property type="entry name" value="TA_system_RelE-like_toxin"/>
</dbReference>
<accession>A0A518I9U3</accession>
<dbReference type="InterPro" id="IPR028344">
    <property type="entry name" value="ParE1/4"/>
</dbReference>
<dbReference type="PIRSF" id="PIRSF029218">
    <property type="entry name" value="ParE"/>
    <property type="match status" value="1"/>
</dbReference>
<reference evidence="4 5" key="1">
    <citation type="submission" date="2019-03" db="EMBL/GenBank/DDBJ databases">
        <title>Deep-cultivation of Planctomycetes and their phenomic and genomic characterization uncovers novel biology.</title>
        <authorList>
            <person name="Wiegand S."/>
            <person name="Jogler M."/>
            <person name="Boedeker C."/>
            <person name="Pinto D."/>
            <person name="Vollmers J."/>
            <person name="Rivas-Marin E."/>
            <person name="Kohn T."/>
            <person name="Peeters S.H."/>
            <person name="Heuer A."/>
            <person name="Rast P."/>
            <person name="Oberbeckmann S."/>
            <person name="Bunk B."/>
            <person name="Jeske O."/>
            <person name="Meyerdierks A."/>
            <person name="Storesund J.E."/>
            <person name="Kallscheuer N."/>
            <person name="Luecker S."/>
            <person name="Lage O.M."/>
            <person name="Pohl T."/>
            <person name="Merkel B.J."/>
            <person name="Hornburger P."/>
            <person name="Mueller R.-W."/>
            <person name="Bruemmer F."/>
            <person name="Labrenz M."/>
            <person name="Spormann A.M."/>
            <person name="Op den Camp H."/>
            <person name="Overmann J."/>
            <person name="Amann R."/>
            <person name="Jetten M.S.M."/>
            <person name="Mascher T."/>
            <person name="Medema M.H."/>
            <person name="Devos D.P."/>
            <person name="Kaster A.-K."/>
            <person name="Ovreas L."/>
            <person name="Rohde M."/>
            <person name="Galperin M.Y."/>
            <person name="Jogler C."/>
        </authorList>
    </citation>
    <scope>NUCLEOTIDE SEQUENCE [LARGE SCALE GENOMIC DNA]</scope>
    <source>
        <strain evidence="4 5">Enr17</strain>
    </source>
</reference>
<dbReference type="PANTHER" id="PTHR33755">
    <property type="entry name" value="TOXIN PARE1-RELATED"/>
    <property type="match status" value="1"/>
</dbReference>
<evidence type="ECO:0000313" key="4">
    <source>
        <dbReference type="EMBL" id="QDV49881.1"/>
    </source>
</evidence>
<dbReference type="InterPro" id="IPR007712">
    <property type="entry name" value="RelE/ParE_toxin"/>
</dbReference>
<dbReference type="RefSeq" id="WP_145307983.1">
    <property type="nucleotide sequence ID" value="NZ_CP037452.1"/>
</dbReference>
<dbReference type="OrthoDB" id="287917at2"/>
<evidence type="ECO:0000256" key="2">
    <source>
        <dbReference type="ARBA" id="ARBA00022649"/>
    </source>
</evidence>
<sequence>MPRLILTRQAREDVLSIWAYIAQHDTTAADKLVQRINELLKKLAAHPGMGALQEQYREGLRCFPIGKYVIFYESIENGIQVIRILHGARRLEDLL</sequence>
<evidence type="ECO:0000256" key="3">
    <source>
        <dbReference type="PIRNR" id="PIRNR029218"/>
    </source>
</evidence>
<dbReference type="Proteomes" id="UP000318313">
    <property type="component" value="Chromosome"/>
</dbReference>
<evidence type="ECO:0000313" key="5">
    <source>
        <dbReference type="Proteomes" id="UP000318313"/>
    </source>
</evidence>
<dbReference type="PANTHER" id="PTHR33755:SF6">
    <property type="entry name" value="PLASMID STABILIZATION SYSTEM PROTEIN"/>
    <property type="match status" value="1"/>
</dbReference>